<dbReference type="AlphaFoldDB" id="A0A0V0GXQ2"/>
<accession>A0A0V0GXQ2</accession>
<reference evidence="1" key="1">
    <citation type="submission" date="2015-12" db="EMBL/GenBank/DDBJ databases">
        <title>Gene expression during late stages of embryo sac development: a critical building block for successful pollen-pistil interactions.</title>
        <authorList>
            <person name="Liu Y."/>
            <person name="Joly V."/>
            <person name="Sabar M."/>
            <person name="Matton D.P."/>
        </authorList>
    </citation>
    <scope>NUCLEOTIDE SEQUENCE</scope>
</reference>
<proteinExistence type="predicted"/>
<feature type="non-terminal residue" evidence="1">
    <location>
        <position position="1"/>
    </location>
</feature>
<name>A0A0V0GXQ2_SOLCH</name>
<protein>
    <submittedName>
        <fullName evidence="1">Putative ovule protein</fullName>
    </submittedName>
</protein>
<sequence>CHISSHRYLFFPCTSTRRLKFGEQIPILCFCLLITNLFNASGREWAGPACPYPFSFCGIDDDKEI</sequence>
<evidence type="ECO:0000313" key="1">
    <source>
        <dbReference type="EMBL" id="JAP12904.1"/>
    </source>
</evidence>
<organism evidence="1">
    <name type="scientific">Solanum chacoense</name>
    <name type="common">Chaco potato</name>
    <dbReference type="NCBI Taxonomy" id="4108"/>
    <lineage>
        <taxon>Eukaryota</taxon>
        <taxon>Viridiplantae</taxon>
        <taxon>Streptophyta</taxon>
        <taxon>Embryophyta</taxon>
        <taxon>Tracheophyta</taxon>
        <taxon>Spermatophyta</taxon>
        <taxon>Magnoliopsida</taxon>
        <taxon>eudicotyledons</taxon>
        <taxon>Gunneridae</taxon>
        <taxon>Pentapetalae</taxon>
        <taxon>asterids</taxon>
        <taxon>lamiids</taxon>
        <taxon>Solanales</taxon>
        <taxon>Solanaceae</taxon>
        <taxon>Solanoideae</taxon>
        <taxon>Solaneae</taxon>
        <taxon>Solanum</taxon>
    </lineage>
</organism>
<dbReference type="EMBL" id="GEDG01028864">
    <property type="protein sequence ID" value="JAP12904.1"/>
    <property type="molecule type" value="Transcribed_RNA"/>
</dbReference>